<dbReference type="GO" id="GO:0004497">
    <property type="term" value="F:monooxygenase activity"/>
    <property type="evidence" value="ECO:0007669"/>
    <property type="project" value="UniProtKB-KW"/>
</dbReference>
<evidence type="ECO:0000256" key="3">
    <source>
        <dbReference type="ARBA" id="ARBA00022723"/>
    </source>
</evidence>
<evidence type="ECO:0000256" key="1">
    <source>
        <dbReference type="ARBA" id="ARBA00001971"/>
    </source>
</evidence>
<accession>A0A8X6QG30</accession>
<keyword evidence="11" id="KW-1185">Reference proteome</keyword>
<evidence type="ECO:0000256" key="2">
    <source>
        <dbReference type="ARBA" id="ARBA00010617"/>
    </source>
</evidence>
<evidence type="ECO:0000256" key="7">
    <source>
        <dbReference type="PIRSR" id="PIRSR602401-1"/>
    </source>
</evidence>
<dbReference type="PRINTS" id="PR00385">
    <property type="entry name" value="P450"/>
</dbReference>
<dbReference type="InterPro" id="IPR050182">
    <property type="entry name" value="Cytochrome_P450_fam2"/>
</dbReference>
<dbReference type="OrthoDB" id="1055148at2759"/>
<organism evidence="10 11">
    <name type="scientific">Nephila pilipes</name>
    <name type="common">Giant wood spider</name>
    <name type="synonym">Nephila maculata</name>
    <dbReference type="NCBI Taxonomy" id="299642"/>
    <lineage>
        <taxon>Eukaryota</taxon>
        <taxon>Metazoa</taxon>
        <taxon>Ecdysozoa</taxon>
        <taxon>Arthropoda</taxon>
        <taxon>Chelicerata</taxon>
        <taxon>Arachnida</taxon>
        <taxon>Araneae</taxon>
        <taxon>Araneomorphae</taxon>
        <taxon>Entelegynae</taxon>
        <taxon>Araneoidea</taxon>
        <taxon>Nephilidae</taxon>
        <taxon>Nephila</taxon>
    </lineage>
</organism>
<dbReference type="InterPro" id="IPR036396">
    <property type="entry name" value="Cyt_P450_sf"/>
</dbReference>
<dbReference type="GO" id="GO:0005506">
    <property type="term" value="F:iron ion binding"/>
    <property type="evidence" value="ECO:0007669"/>
    <property type="project" value="InterPro"/>
</dbReference>
<dbReference type="PRINTS" id="PR00463">
    <property type="entry name" value="EP450I"/>
</dbReference>
<dbReference type="GO" id="GO:0016705">
    <property type="term" value="F:oxidoreductase activity, acting on paired donors, with incorporation or reduction of molecular oxygen"/>
    <property type="evidence" value="ECO:0007669"/>
    <property type="project" value="InterPro"/>
</dbReference>
<keyword evidence="3 7" id="KW-0479">Metal-binding</keyword>
<reference evidence="10" key="1">
    <citation type="submission" date="2020-08" db="EMBL/GenBank/DDBJ databases">
        <title>Multicomponent nature underlies the extraordinary mechanical properties of spider dragline silk.</title>
        <authorList>
            <person name="Kono N."/>
            <person name="Nakamura H."/>
            <person name="Mori M."/>
            <person name="Yoshida Y."/>
            <person name="Ohtoshi R."/>
            <person name="Malay A.D."/>
            <person name="Moran D.A.P."/>
            <person name="Tomita M."/>
            <person name="Numata K."/>
            <person name="Arakawa K."/>
        </authorList>
    </citation>
    <scope>NUCLEOTIDE SEQUENCE</scope>
</reference>
<dbReference type="EMBL" id="BMAW01128305">
    <property type="protein sequence ID" value="GFU24896.1"/>
    <property type="molecule type" value="Genomic_DNA"/>
</dbReference>
<keyword evidence="6 8" id="KW-0503">Monooxygenase</keyword>
<dbReference type="Proteomes" id="UP000887013">
    <property type="component" value="Unassembled WGS sequence"/>
</dbReference>
<gene>
    <name evidence="10" type="primary">CYP2U1</name>
    <name evidence="10" type="ORF">NPIL_29611</name>
</gene>
<evidence type="ECO:0000256" key="5">
    <source>
        <dbReference type="ARBA" id="ARBA00023004"/>
    </source>
</evidence>
<name>A0A8X6QG30_NEPPI</name>
<dbReference type="PANTHER" id="PTHR24300">
    <property type="entry name" value="CYTOCHROME P450 508A4-RELATED"/>
    <property type="match status" value="1"/>
</dbReference>
<sequence>MFESLLNIKYEVWIAVLVAVLVYFIGYLIRRSRLNFPPGPIGLPIVGYLPFLSKDVHLEFIELAKKYGDVFSLRLGSEIVVILNDTASIREAFSKPEFLGRPPHSSFSVFGVQSPFFLSDMHVWQEQRRFVVHTLKDLGLGKSKIEQQVQDEINCFCSVLKSHQGKPIDVIPPLTPSISNNICALVFGKRYEYQEPERVTLDANLDEVSKIIGQTAAHIFFPWIQYIPFMLKLLNYDKACQMFKISDKIFTKKIEEHKSTVDPKNIRDFIDGYLIEMEERKKKDPNTSFTDATLMGCVGDLFGAGSDTGRTSISWCLLTAAAYPDVQKKIREEIMDVLGPDRNPEFQDQKSMPFTHAVILEVMRWKSIVPLNVLRYTLANTSVAGYDIPQGTTIMTNFWAVHHDPRNWEDPDTFKPERFLSPDRKSVVKSPHYMPFSAGKRACPGETMAYMQLFLYFVSILQKFDLRFPENVKPNFEGDLTITYKPKPYKIRFIPRN</sequence>
<protein>
    <submittedName>
        <fullName evidence="10">Cytochrome P450 2U1</fullName>
    </submittedName>
</protein>
<dbReference type="Gene3D" id="1.10.630.10">
    <property type="entry name" value="Cytochrome P450"/>
    <property type="match status" value="1"/>
</dbReference>
<dbReference type="InterPro" id="IPR001128">
    <property type="entry name" value="Cyt_P450"/>
</dbReference>
<comment type="cofactor">
    <cofactor evidence="1 7">
        <name>heme</name>
        <dbReference type="ChEBI" id="CHEBI:30413"/>
    </cofactor>
</comment>
<evidence type="ECO:0000313" key="10">
    <source>
        <dbReference type="EMBL" id="GFU24896.1"/>
    </source>
</evidence>
<dbReference type="FunFam" id="1.10.630.10:FF:000036">
    <property type="entry name" value="CYtochrome P450 family"/>
    <property type="match status" value="1"/>
</dbReference>
<feature type="transmembrane region" description="Helical" evidence="9">
    <location>
        <begin position="12"/>
        <end position="29"/>
    </location>
</feature>
<comment type="caution">
    <text evidence="10">The sequence shown here is derived from an EMBL/GenBank/DDBJ whole genome shotgun (WGS) entry which is preliminary data.</text>
</comment>
<evidence type="ECO:0000256" key="4">
    <source>
        <dbReference type="ARBA" id="ARBA00023002"/>
    </source>
</evidence>
<evidence type="ECO:0000256" key="6">
    <source>
        <dbReference type="ARBA" id="ARBA00023033"/>
    </source>
</evidence>
<evidence type="ECO:0000256" key="9">
    <source>
        <dbReference type="SAM" id="Phobius"/>
    </source>
</evidence>
<keyword evidence="9" id="KW-0472">Membrane</keyword>
<proteinExistence type="inferred from homology"/>
<dbReference type="InterPro" id="IPR002401">
    <property type="entry name" value="Cyt_P450_E_grp-I"/>
</dbReference>
<dbReference type="AlphaFoldDB" id="A0A8X6QG30"/>
<evidence type="ECO:0000256" key="8">
    <source>
        <dbReference type="RuleBase" id="RU000461"/>
    </source>
</evidence>
<keyword evidence="5 7" id="KW-0408">Iron</keyword>
<dbReference type="PROSITE" id="PS00086">
    <property type="entry name" value="CYTOCHROME_P450"/>
    <property type="match status" value="1"/>
</dbReference>
<comment type="similarity">
    <text evidence="2 8">Belongs to the cytochrome P450 family.</text>
</comment>
<feature type="binding site" description="axial binding residue" evidence="7">
    <location>
        <position position="443"/>
    </location>
    <ligand>
        <name>heme</name>
        <dbReference type="ChEBI" id="CHEBI:30413"/>
    </ligand>
    <ligandPart>
        <name>Fe</name>
        <dbReference type="ChEBI" id="CHEBI:18248"/>
    </ligandPart>
</feature>
<dbReference type="GO" id="GO:0020037">
    <property type="term" value="F:heme binding"/>
    <property type="evidence" value="ECO:0007669"/>
    <property type="project" value="InterPro"/>
</dbReference>
<keyword evidence="4 8" id="KW-0560">Oxidoreductase</keyword>
<keyword evidence="9" id="KW-0812">Transmembrane</keyword>
<dbReference type="InterPro" id="IPR017972">
    <property type="entry name" value="Cyt_P450_CS"/>
</dbReference>
<evidence type="ECO:0000313" key="11">
    <source>
        <dbReference type="Proteomes" id="UP000887013"/>
    </source>
</evidence>
<dbReference type="SUPFAM" id="SSF48264">
    <property type="entry name" value="Cytochrome P450"/>
    <property type="match status" value="1"/>
</dbReference>
<keyword evidence="7 8" id="KW-0349">Heme</keyword>
<dbReference type="Pfam" id="PF00067">
    <property type="entry name" value="p450"/>
    <property type="match status" value="1"/>
</dbReference>
<keyword evidence="9" id="KW-1133">Transmembrane helix</keyword>